<dbReference type="EC" id="2.1.-.-" evidence="2"/>
<dbReference type="EMBL" id="CP133721">
    <property type="protein sequence ID" value="WMW78640.1"/>
    <property type="molecule type" value="Genomic_DNA"/>
</dbReference>
<keyword evidence="2" id="KW-0489">Methyltransferase</keyword>
<accession>A0ABY9REA8</accession>
<reference evidence="2" key="1">
    <citation type="submission" date="2023-09" db="EMBL/GenBank/DDBJ databases">
        <title>Flavobacterium sp. 20NA77.7 isolated from freshwater.</title>
        <authorList>
            <person name="Le V."/>
            <person name="Ko S.-R."/>
            <person name="Ahn C.-Y."/>
            <person name="Oh H.-M."/>
        </authorList>
    </citation>
    <scope>NUCLEOTIDE SEQUENCE</scope>
    <source>
        <strain evidence="2">20NA77.7</strain>
    </source>
</reference>
<protein>
    <submittedName>
        <fullName evidence="2">Class I SAM-dependent methyltransferase</fullName>
        <ecNumber evidence="2">2.1.-.-</ecNumber>
    </submittedName>
</protein>
<evidence type="ECO:0000313" key="2">
    <source>
        <dbReference type="EMBL" id="WMW78640.1"/>
    </source>
</evidence>
<name>A0ABY9REA8_9FLAO</name>
<evidence type="ECO:0000259" key="1">
    <source>
        <dbReference type="Pfam" id="PF13847"/>
    </source>
</evidence>
<gene>
    <name evidence="2" type="ORF">RF683_04135</name>
</gene>
<dbReference type="GO" id="GO:0008168">
    <property type="term" value="F:methyltransferase activity"/>
    <property type="evidence" value="ECO:0007669"/>
    <property type="project" value="UniProtKB-KW"/>
</dbReference>
<dbReference type="Gene3D" id="3.40.50.150">
    <property type="entry name" value="Vaccinia Virus protein VP39"/>
    <property type="match status" value="1"/>
</dbReference>
<evidence type="ECO:0000313" key="3">
    <source>
        <dbReference type="Proteomes" id="UP001180481"/>
    </source>
</evidence>
<dbReference type="GO" id="GO:0032259">
    <property type="term" value="P:methylation"/>
    <property type="evidence" value="ECO:0007669"/>
    <property type="project" value="UniProtKB-KW"/>
</dbReference>
<keyword evidence="2" id="KW-0808">Transferase</keyword>
<dbReference type="CDD" id="cd02440">
    <property type="entry name" value="AdoMet_MTases"/>
    <property type="match status" value="1"/>
</dbReference>
<dbReference type="Pfam" id="PF13847">
    <property type="entry name" value="Methyltransf_31"/>
    <property type="match status" value="1"/>
</dbReference>
<organism evidence="2 3">
    <name type="scientific">Flavobacterium nakdongensis</name>
    <dbReference type="NCBI Taxonomy" id="3073563"/>
    <lineage>
        <taxon>Bacteria</taxon>
        <taxon>Pseudomonadati</taxon>
        <taxon>Bacteroidota</taxon>
        <taxon>Flavobacteriia</taxon>
        <taxon>Flavobacteriales</taxon>
        <taxon>Flavobacteriaceae</taxon>
        <taxon>Flavobacterium</taxon>
    </lineage>
</organism>
<dbReference type="RefSeq" id="WP_309532937.1">
    <property type="nucleotide sequence ID" value="NZ_CP133721.1"/>
</dbReference>
<dbReference type="Proteomes" id="UP001180481">
    <property type="component" value="Chromosome"/>
</dbReference>
<dbReference type="InterPro" id="IPR029063">
    <property type="entry name" value="SAM-dependent_MTases_sf"/>
</dbReference>
<feature type="domain" description="Methyltransferase" evidence="1">
    <location>
        <begin position="51"/>
        <end position="166"/>
    </location>
</feature>
<dbReference type="InterPro" id="IPR025714">
    <property type="entry name" value="Methyltranfer_dom"/>
</dbReference>
<dbReference type="SUPFAM" id="SSF53335">
    <property type="entry name" value="S-adenosyl-L-methionine-dependent methyltransferases"/>
    <property type="match status" value="1"/>
</dbReference>
<proteinExistence type="predicted"/>
<sequence length="265" mass="30907">MKTKDYIKVNKETWNNKVEVHINSDFYDMEGFLRGKSTLNSIELDLLGDVKGKKILHLQCHFGQDTMSFSRLGALATGVDFSDKAIEKAKEINKQLKLDATFICCDIYELQNHLDEKFDIVFTSYGTIGWFPNLDKWAKVISHFLKPNGKFIMADFHPIVWMFDNDFKEVFYNYFNTEEIIEDESGTYADRYAEISAQTITWNHPTSELLNALITNGLKLNSFNEFDYSPYNCFNKTEEFEPNKFRIKHLKNKIPMVYSLSATKK</sequence>
<keyword evidence="3" id="KW-1185">Reference proteome</keyword>